<organism evidence="1 2">
    <name type="scientific">Yinghuangia soli</name>
    <dbReference type="NCBI Taxonomy" id="2908204"/>
    <lineage>
        <taxon>Bacteria</taxon>
        <taxon>Bacillati</taxon>
        <taxon>Actinomycetota</taxon>
        <taxon>Actinomycetes</taxon>
        <taxon>Kitasatosporales</taxon>
        <taxon>Streptomycetaceae</taxon>
        <taxon>Yinghuangia</taxon>
    </lineage>
</organism>
<evidence type="ECO:0000313" key="1">
    <source>
        <dbReference type="EMBL" id="MCF2527889.1"/>
    </source>
</evidence>
<gene>
    <name evidence="1" type="ORF">LZ495_11755</name>
</gene>
<dbReference type="AlphaFoldDB" id="A0AA41PZY1"/>
<comment type="caution">
    <text evidence="1">The sequence shown here is derived from an EMBL/GenBank/DDBJ whole genome shotgun (WGS) entry which is preliminary data.</text>
</comment>
<name>A0AA41PZY1_9ACTN</name>
<proteinExistence type="predicted"/>
<evidence type="ECO:0000313" key="2">
    <source>
        <dbReference type="Proteomes" id="UP001165378"/>
    </source>
</evidence>
<reference evidence="1" key="1">
    <citation type="submission" date="2022-01" db="EMBL/GenBank/DDBJ databases">
        <title>Genome-Based Taxonomic Classification of the Phylum Actinobacteria.</title>
        <authorList>
            <person name="Gao Y."/>
        </authorList>
    </citation>
    <scope>NUCLEOTIDE SEQUENCE</scope>
    <source>
        <strain evidence="1">KLBMP 8922</strain>
    </source>
</reference>
<accession>A0AA41PZY1</accession>
<keyword evidence="2" id="KW-1185">Reference proteome</keyword>
<dbReference type="Proteomes" id="UP001165378">
    <property type="component" value="Unassembled WGS sequence"/>
</dbReference>
<protein>
    <submittedName>
        <fullName evidence="1">Uncharacterized protein</fullName>
    </submittedName>
</protein>
<dbReference type="RefSeq" id="WP_235052059.1">
    <property type="nucleotide sequence ID" value="NZ_JAKFHA010000005.1"/>
</dbReference>
<sequence length="267" mass="28057">MPDYAELAEPPRILALIALMGWDGASAAGEAHAAAVPERAELVADAWRTGTRNVVEISDVAGIPVGVVLGDLAAQGIDIADPDAAPAPQPEAVAADTLRELARQADAVISPLVEQTAPGPLTTAAWQLSGVYRDMSTLLGGTASARQRAEAIDDLSAELRIALYHAHLYRASQYTPRELAEQLRLNAPDISVVGAAAVGADVALALDDGRRISVRIERQGDDGPTPGWTTLRSDDPVLETNLGAHDHLELQSALETIAQVLGRHLCD</sequence>
<dbReference type="EMBL" id="JAKFHA010000005">
    <property type="protein sequence ID" value="MCF2527889.1"/>
    <property type="molecule type" value="Genomic_DNA"/>
</dbReference>